<keyword evidence="2" id="KW-1185">Reference proteome</keyword>
<comment type="caution">
    <text evidence="1">The sequence shown here is derived from an EMBL/GenBank/DDBJ whole genome shotgun (WGS) entry which is preliminary data.</text>
</comment>
<evidence type="ECO:0000313" key="2">
    <source>
        <dbReference type="Proteomes" id="UP000655410"/>
    </source>
</evidence>
<organism evidence="1 2">
    <name type="scientific">Nocardioides phosphati</name>
    <dbReference type="NCBI Taxonomy" id="1867775"/>
    <lineage>
        <taxon>Bacteria</taxon>
        <taxon>Bacillati</taxon>
        <taxon>Actinomycetota</taxon>
        <taxon>Actinomycetes</taxon>
        <taxon>Propionibacteriales</taxon>
        <taxon>Nocardioidaceae</taxon>
        <taxon>Nocardioides</taxon>
    </lineage>
</organism>
<name>A0ABQ2N8W4_9ACTN</name>
<accession>A0ABQ2N8W4</accession>
<gene>
    <name evidence="1" type="ORF">GCM10011584_12420</name>
</gene>
<reference evidence="2" key="1">
    <citation type="journal article" date="2019" name="Int. J. Syst. Evol. Microbiol.">
        <title>The Global Catalogue of Microorganisms (GCM) 10K type strain sequencing project: providing services to taxonomists for standard genome sequencing and annotation.</title>
        <authorList>
            <consortium name="The Broad Institute Genomics Platform"/>
            <consortium name="The Broad Institute Genome Sequencing Center for Infectious Disease"/>
            <person name="Wu L."/>
            <person name="Ma J."/>
        </authorList>
    </citation>
    <scope>NUCLEOTIDE SEQUENCE [LARGE SCALE GENOMIC DNA]</scope>
    <source>
        <strain evidence="2">CGMCC 4.7371</strain>
    </source>
</reference>
<proteinExistence type="predicted"/>
<dbReference type="RefSeq" id="WP_188783134.1">
    <property type="nucleotide sequence ID" value="NZ_BMNI01000002.1"/>
</dbReference>
<dbReference type="EMBL" id="BMNI01000002">
    <property type="protein sequence ID" value="GGO87541.1"/>
    <property type="molecule type" value="Genomic_DNA"/>
</dbReference>
<dbReference type="Proteomes" id="UP000655410">
    <property type="component" value="Unassembled WGS sequence"/>
</dbReference>
<sequence>MRFVKLAANRPAHDPDGAYVYPYWVDIALDGDPAMVALAEGDGHSHAGGDFTAQEALSSRWTRHLEEAGGAWLRPWLERLAAGEAVSEDELIADYTRRHGRAPESYEASPRG</sequence>
<protein>
    <submittedName>
        <fullName evidence="1">Uncharacterized protein</fullName>
    </submittedName>
</protein>
<evidence type="ECO:0000313" key="1">
    <source>
        <dbReference type="EMBL" id="GGO87541.1"/>
    </source>
</evidence>